<name>A0A1L9MYI1_ASPTC</name>
<proteinExistence type="predicted"/>
<keyword evidence="1" id="KW-0472">Membrane</keyword>
<organism evidence="2 3">
    <name type="scientific">Aspergillus tubingensis (strain CBS 134.48)</name>
    <dbReference type="NCBI Taxonomy" id="767770"/>
    <lineage>
        <taxon>Eukaryota</taxon>
        <taxon>Fungi</taxon>
        <taxon>Dikarya</taxon>
        <taxon>Ascomycota</taxon>
        <taxon>Pezizomycotina</taxon>
        <taxon>Eurotiomycetes</taxon>
        <taxon>Eurotiomycetidae</taxon>
        <taxon>Eurotiales</taxon>
        <taxon>Aspergillaceae</taxon>
        <taxon>Aspergillus</taxon>
        <taxon>Aspergillus subgen. Circumdati</taxon>
    </lineage>
</organism>
<dbReference type="AlphaFoldDB" id="A0A1L9MYI1"/>
<evidence type="ECO:0000313" key="2">
    <source>
        <dbReference type="EMBL" id="OJI82084.1"/>
    </source>
</evidence>
<keyword evidence="1" id="KW-1133">Transmembrane helix</keyword>
<sequence length="73" mass="7727">MAIPPKTTTNPGTLGIAPDAVLVSNTNTAIFVALATVRCLRPSSRNMSRGIAARIWNKLVNKGLFPVGYPCVC</sequence>
<dbReference type="EMBL" id="KV878205">
    <property type="protein sequence ID" value="OJI82084.1"/>
    <property type="molecule type" value="Genomic_DNA"/>
</dbReference>
<keyword evidence="3" id="KW-1185">Reference proteome</keyword>
<dbReference type="Proteomes" id="UP000184304">
    <property type="component" value="Unassembled WGS sequence"/>
</dbReference>
<dbReference type="VEuPathDB" id="FungiDB:ASPTUDRAFT_45448"/>
<evidence type="ECO:0000313" key="3">
    <source>
        <dbReference type="Proteomes" id="UP000184304"/>
    </source>
</evidence>
<gene>
    <name evidence="2" type="ORF">ASPTUDRAFT_45448</name>
</gene>
<evidence type="ECO:0000256" key="1">
    <source>
        <dbReference type="SAM" id="Phobius"/>
    </source>
</evidence>
<accession>A0A1L9MYI1</accession>
<keyword evidence="1" id="KW-0812">Transmembrane</keyword>
<protein>
    <submittedName>
        <fullName evidence="2">Uncharacterized protein</fullName>
    </submittedName>
</protein>
<feature type="transmembrane region" description="Helical" evidence="1">
    <location>
        <begin position="20"/>
        <end position="40"/>
    </location>
</feature>
<reference evidence="3" key="1">
    <citation type="journal article" date="2017" name="Genome Biol.">
        <title>Comparative genomics reveals high biological diversity and specific adaptations in the industrially and medically important fungal genus Aspergillus.</title>
        <authorList>
            <person name="de Vries R.P."/>
            <person name="Riley R."/>
            <person name="Wiebenga A."/>
            <person name="Aguilar-Osorio G."/>
            <person name="Amillis S."/>
            <person name="Uchima C.A."/>
            <person name="Anderluh G."/>
            <person name="Asadollahi M."/>
            <person name="Askin M."/>
            <person name="Barry K."/>
            <person name="Battaglia E."/>
            <person name="Bayram O."/>
            <person name="Benocci T."/>
            <person name="Braus-Stromeyer S.A."/>
            <person name="Caldana C."/>
            <person name="Canovas D."/>
            <person name="Cerqueira G.C."/>
            <person name="Chen F."/>
            <person name="Chen W."/>
            <person name="Choi C."/>
            <person name="Clum A."/>
            <person name="Dos Santos R.A."/>
            <person name="Damasio A.R."/>
            <person name="Diallinas G."/>
            <person name="Emri T."/>
            <person name="Fekete E."/>
            <person name="Flipphi M."/>
            <person name="Freyberg S."/>
            <person name="Gallo A."/>
            <person name="Gournas C."/>
            <person name="Habgood R."/>
            <person name="Hainaut M."/>
            <person name="Harispe M.L."/>
            <person name="Henrissat B."/>
            <person name="Hilden K.S."/>
            <person name="Hope R."/>
            <person name="Hossain A."/>
            <person name="Karabika E."/>
            <person name="Karaffa L."/>
            <person name="Karanyi Z."/>
            <person name="Krasevec N."/>
            <person name="Kuo A."/>
            <person name="Kusch H."/>
            <person name="LaButti K."/>
            <person name="Lagendijk E.L."/>
            <person name="Lapidus A."/>
            <person name="Levasseur A."/>
            <person name="Lindquist E."/>
            <person name="Lipzen A."/>
            <person name="Logrieco A.F."/>
            <person name="MacCabe A."/>
            <person name="Maekelae M.R."/>
            <person name="Malavazi I."/>
            <person name="Melin P."/>
            <person name="Meyer V."/>
            <person name="Mielnichuk N."/>
            <person name="Miskei M."/>
            <person name="Molnar A.P."/>
            <person name="Mule G."/>
            <person name="Ngan C.Y."/>
            <person name="Orejas M."/>
            <person name="Orosz E."/>
            <person name="Ouedraogo J.P."/>
            <person name="Overkamp K.M."/>
            <person name="Park H.-S."/>
            <person name="Perrone G."/>
            <person name="Piumi F."/>
            <person name="Punt P.J."/>
            <person name="Ram A.F."/>
            <person name="Ramon A."/>
            <person name="Rauscher S."/>
            <person name="Record E."/>
            <person name="Riano-Pachon D.M."/>
            <person name="Robert V."/>
            <person name="Roehrig J."/>
            <person name="Ruller R."/>
            <person name="Salamov A."/>
            <person name="Salih N.S."/>
            <person name="Samson R.A."/>
            <person name="Sandor E."/>
            <person name="Sanguinetti M."/>
            <person name="Schuetze T."/>
            <person name="Sepcic K."/>
            <person name="Shelest E."/>
            <person name="Sherlock G."/>
            <person name="Sophianopoulou V."/>
            <person name="Squina F.M."/>
            <person name="Sun H."/>
            <person name="Susca A."/>
            <person name="Todd R.B."/>
            <person name="Tsang A."/>
            <person name="Unkles S.E."/>
            <person name="van de Wiele N."/>
            <person name="van Rossen-Uffink D."/>
            <person name="Oliveira J.V."/>
            <person name="Vesth T.C."/>
            <person name="Visser J."/>
            <person name="Yu J.-H."/>
            <person name="Zhou M."/>
            <person name="Andersen M.R."/>
            <person name="Archer D.B."/>
            <person name="Baker S.E."/>
            <person name="Benoit I."/>
            <person name="Brakhage A.A."/>
            <person name="Braus G.H."/>
            <person name="Fischer R."/>
            <person name="Frisvad J.C."/>
            <person name="Goldman G.H."/>
            <person name="Houbraken J."/>
            <person name="Oakley B."/>
            <person name="Pocsi I."/>
            <person name="Scazzocchio C."/>
            <person name="Seiboth B."/>
            <person name="vanKuyk P.A."/>
            <person name="Wortman J."/>
            <person name="Dyer P.S."/>
            <person name="Grigoriev I.V."/>
        </authorList>
    </citation>
    <scope>NUCLEOTIDE SEQUENCE [LARGE SCALE GENOMIC DNA]</scope>
    <source>
        <strain evidence="3">CBS 134.48</strain>
    </source>
</reference>